<feature type="compositionally biased region" description="Polar residues" evidence="1">
    <location>
        <begin position="74"/>
        <end position="93"/>
    </location>
</feature>
<keyword evidence="2" id="KW-1133">Transmembrane helix</keyword>
<keyword evidence="2" id="KW-0472">Membrane</keyword>
<sequence length="299" mass="31627">MFATTTPAHLRGLANRYRGVPLAVGNEPNTTTTAAASSDSAAASELSPYSSTRPFPWQKAPPPQQQAAEKETQDSLLQDAANSNNTSQQTSKEGNGFSRADIFPLQQPPATATTTAQLTYNTFSSSAESKSKKPRSGSAATGNGNATADAKRAHIDEVDIEDYYGHTSDKRRPSLSPQGLAGAARSVRAPWSLVWRAAAAVRESEVAVSPAVARRLGPEAVSVVESGWRGVRGAVSVLLLVFLVLLFFLVAAGTAMVLGLAVEELGGPRLGFWGSEAADTEPCRFADQRFCHIVLGLDR</sequence>
<accession>A0AAE0KLA3</accession>
<evidence type="ECO:0000256" key="1">
    <source>
        <dbReference type="SAM" id="MobiDB-lite"/>
    </source>
</evidence>
<evidence type="ECO:0000256" key="2">
    <source>
        <dbReference type="SAM" id="Phobius"/>
    </source>
</evidence>
<feature type="region of interest" description="Disordered" evidence="1">
    <location>
        <begin position="24"/>
        <end position="103"/>
    </location>
</feature>
<feature type="transmembrane region" description="Helical" evidence="2">
    <location>
        <begin position="237"/>
        <end position="262"/>
    </location>
</feature>
<keyword evidence="2" id="KW-0812">Transmembrane</keyword>
<feature type="region of interest" description="Disordered" evidence="1">
    <location>
        <begin position="123"/>
        <end position="152"/>
    </location>
</feature>
<gene>
    <name evidence="3" type="ORF">B0T24DRAFT_674672</name>
</gene>
<evidence type="ECO:0000313" key="3">
    <source>
        <dbReference type="EMBL" id="KAK3378833.1"/>
    </source>
</evidence>
<comment type="caution">
    <text evidence="3">The sequence shown here is derived from an EMBL/GenBank/DDBJ whole genome shotgun (WGS) entry which is preliminary data.</text>
</comment>
<proteinExistence type="predicted"/>
<name>A0AAE0KLA3_9PEZI</name>
<protein>
    <submittedName>
        <fullName evidence="3">Uncharacterized protein</fullName>
    </submittedName>
</protein>
<reference evidence="3" key="1">
    <citation type="journal article" date="2023" name="Mol. Phylogenet. Evol.">
        <title>Genome-scale phylogeny and comparative genomics of the fungal order Sordariales.</title>
        <authorList>
            <person name="Hensen N."/>
            <person name="Bonometti L."/>
            <person name="Westerberg I."/>
            <person name="Brannstrom I.O."/>
            <person name="Guillou S."/>
            <person name="Cros-Aarteil S."/>
            <person name="Calhoun S."/>
            <person name="Haridas S."/>
            <person name="Kuo A."/>
            <person name="Mondo S."/>
            <person name="Pangilinan J."/>
            <person name="Riley R."/>
            <person name="LaButti K."/>
            <person name="Andreopoulos B."/>
            <person name="Lipzen A."/>
            <person name="Chen C."/>
            <person name="Yan M."/>
            <person name="Daum C."/>
            <person name="Ng V."/>
            <person name="Clum A."/>
            <person name="Steindorff A."/>
            <person name="Ohm R.A."/>
            <person name="Martin F."/>
            <person name="Silar P."/>
            <person name="Natvig D.O."/>
            <person name="Lalanne C."/>
            <person name="Gautier V."/>
            <person name="Ament-Velasquez S.L."/>
            <person name="Kruys A."/>
            <person name="Hutchinson M.I."/>
            <person name="Powell A.J."/>
            <person name="Barry K."/>
            <person name="Miller A.N."/>
            <person name="Grigoriev I.V."/>
            <person name="Debuchy R."/>
            <person name="Gladieux P."/>
            <person name="Hiltunen Thoren M."/>
            <person name="Johannesson H."/>
        </authorList>
    </citation>
    <scope>NUCLEOTIDE SEQUENCE</scope>
    <source>
        <strain evidence="3">CBS 958.72</strain>
    </source>
</reference>
<organism evidence="3 4">
    <name type="scientific">Lasiosphaeria ovina</name>
    <dbReference type="NCBI Taxonomy" id="92902"/>
    <lineage>
        <taxon>Eukaryota</taxon>
        <taxon>Fungi</taxon>
        <taxon>Dikarya</taxon>
        <taxon>Ascomycota</taxon>
        <taxon>Pezizomycotina</taxon>
        <taxon>Sordariomycetes</taxon>
        <taxon>Sordariomycetidae</taxon>
        <taxon>Sordariales</taxon>
        <taxon>Lasiosphaeriaceae</taxon>
        <taxon>Lasiosphaeria</taxon>
    </lineage>
</organism>
<evidence type="ECO:0000313" key="4">
    <source>
        <dbReference type="Proteomes" id="UP001287356"/>
    </source>
</evidence>
<reference evidence="3" key="2">
    <citation type="submission" date="2023-06" db="EMBL/GenBank/DDBJ databases">
        <authorList>
            <consortium name="Lawrence Berkeley National Laboratory"/>
            <person name="Haridas S."/>
            <person name="Hensen N."/>
            <person name="Bonometti L."/>
            <person name="Westerberg I."/>
            <person name="Brannstrom I.O."/>
            <person name="Guillou S."/>
            <person name="Cros-Aarteil S."/>
            <person name="Calhoun S."/>
            <person name="Kuo A."/>
            <person name="Mondo S."/>
            <person name="Pangilinan J."/>
            <person name="Riley R."/>
            <person name="Labutti K."/>
            <person name="Andreopoulos B."/>
            <person name="Lipzen A."/>
            <person name="Chen C."/>
            <person name="Yanf M."/>
            <person name="Daum C."/>
            <person name="Ng V."/>
            <person name="Clum A."/>
            <person name="Steindorff A."/>
            <person name="Ohm R."/>
            <person name="Martin F."/>
            <person name="Silar P."/>
            <person name="Natvig D."/>
            <person name="Lalanne C."/>
            <person name="Gautier V."/>
            <person name="Ament-Velasquez S.L."/>
            <person name="Kruys A."/>
            <person name="Hutchinson M.I."/>
            <person name="Powell A.J."/>
            <person name="Barry K."/>
            <person name="Miller A.N."/>
            <person name="Grigoriev I.V."/>
            <person name="Debuchy R."/>
            <person name="Gladieux P."/>
            <person name="Thoren M.H."/>
            <person name="Johannesson H."/>
        </authorList>
    </citation>
    <scope>NUCLEOTIDE SEQUENCE</scope>
    <source>
        <strain evidence="3">CBS 958.72</strain>
    </source>
</reference>
<feature type="compositionally biased region" description="Low complexity" evidence="1">
    <location>
        <begin position="136"/>
        <end position="148"/>
    </location>
</feature>
<keyword evidence="4" id="KW-1185">Reference proteome</keyword>
<dbReference type="Proteomes" id="UP001287356">
    <property type="component" value="Unassembled WGS sequence"/>
</dbReference>
<dbReference type="AlphaFoldDB" id="A0AAE0KLA3"/>
<dbReference type="EMBL" id="JAULSN010000002">
    <property type="protein sequence ID" value="KAK3378833.1"/>
    <property type="molecule type" value="Genomic_DNA"/>
</dbReference>
<feature type="compositionally biased region" description="Low complexity" evidence="1">
    <location>
        <begin position="30"/>
        <end position="44"/>
    </location>
</feature>